<dbReference type="Proteomes" id="UP000015388">
    <property type="component" value="Chromosome"/>
</dbReference>
<dbReference type="InterPro" id="IPR012675">
    <property type="entry name" value="Beta-grasp_dom_sf"/>
</dbReference>
<dbReference type="InterPro" id="IPR003749">
    <property type="entry name" value="ThiS/MoaD-like"/>
</dbReference>
<dbReference type="eggNOG" id="COG2104">
    <property type="taxonomic scope" value="Bacteria"/>
</dbReference>
<dbReference type="Gene3D" id="3.10.20.30">
    <property type="match status" value="1"/>
</dbReference>
<proteinExistence type="predicted"/>
<dbReference type="AlphaFoldDB" id="S5TJS0"/>
<dbReference type="SUPFAM" id="SSF54285">
    <property type="entry name" value="MoaD/ThiS"/>
    <property type="match status" value="1"/>
</dbReference>
<dbReference type="HOGENOM" id="CLU_174611_2_2_11"/>
<keyword evidence="2" id="KW-1185">Reference proteome</keyword>
<organism evidence="1 2">
    <name type="scientific">Corynebacterium maris DSM 45190</name>
    <dbReference type="NCBI Taxonomy" id="1224163"/>
    <lineage>
        <taxon>Bacteria</taxon>
        <taxon>Bacillati</taxon>
        <taxon>Actinomycetota</taxon>
        <taxon>Actinomycetes</taxon>
        <taxon>Mycobacteriales</taxon>
        <taxon>Corynebacteriaceae</taxon>
        <taxon>Corynebacterium</taxon>
    </lineage>
</organism>
<sequence length="66" mass="6549">MKFTVNGESHTAAAAPTVTELVDDIVGAREGVAVALDGAVVPASAWADTRIAEGAEVDVLTAVQGG</sequence>
<dbReference type="InterPro" id="IPR016155">
    <property type="entry name" value="Mopterin_synth/thiamin_S_b"/>
</dbReference>
<dbReference type="CDD" id="cd00565">
    <property type="entry name" value="Ubl_ThiS"/>
    <property type="match status" value="1"/>
</dbReference>
<dbReference type="KEGG" id="cmd:B841_08240"/>
<evidence type="ECO:0000313" key="2">
    <source>
        <dbReference type="Proteomes" id="UP000015388"/>
    </source>
</evidence>
<dbReference type="PANTHER" id="PTHR34472:SF1">
    <property type="entry name" value="SULFUR CARRIER PROTEIN THIS"/>
    <property type="match status" value="1"/>
</dbReference>
<accession>S5TJS0</accession>
<name>S5TJS0_9CORY</name>
<evidence type="ECO:0000313" key="1">
    <source>
        <dbReference type="EMBL" id="AGS35121.1"/>
    </source>
</evidence>
<dbReference type="EMBL" id="CP003924">
    <property type="protein sequence ID" value="AGS35121.1"/>
    <property type="molecule type" value="Genomic_DNA"/>
</dbReference>
<dbReference type="PANTHER" id="PTHR34472">
    <property type="entry name" value="SULFUR CARRIER PROTEIN THIS"/>
    <property type="match status" value="1"/>
</dbReference>
<dbReference type="STRING" id="1224163.B841_08240"/>
<dbReference type="OrthoDB" id="163636at2"/>
<dbReference type="NCBIfam" id="TIGR01683">
    <property type="entry name" value="thiS"/>
    <property type="match status" value="1"/>
</dbReference>
<gene>
    <name evidence="1" type="ORF">B841_08240</name>
</gene>
<dbReference type="RefSeq" id="WP_020935054.1">
    <property type="nucleotide sequence ID" value="NC_021915.1"/>
</dbReference>
<dbReference type="InterPro" id="IPR010035">
    <property type="entry name" value="Thi_S"/>
</dbReference>
<protein>
    <submittedName>
        <fullName evidence="1">Putative sulfur transfer protein</fullName>
    </submittedName>
</protein>
<dbReference type="PATRIC" id="fig|1224163.3.peg.1655"/>
<reference evidence="1 2" key="1">
    <citation type="submission" date="2012-11" db="EMBL/GenBank/DDBJ databases">
        <title>The complete genome sequence of Corynebacterium maris Coryn-1 (=DSM 45190).</title>
        <authorList>
            <person name="Schaffert L."/>
            <person name="Albersmeier A."/>
            <person name="Kalinowski J."/>
            <person name="Ruckert C."/>
        </authorList>
    </citation>
    <scope>NUCLEOTIDE SEQUENCE [LARGE SCALE GENOMIC DNA]</scope>
    <source>
        <strain evidence="2">Coryn-1</strain>
    </source>
</reference>
<dbReference type="Pfam" id="PF02597">
    <property type="entry name" value="ThiS"/>
    <property type="match status" value="1"/>
</dbReference>